<dbReference type="Gene3D" id="3.30.420.10">
    <property type="entry name" value="Ribonuclease H-like superfamily/Ribonuclease H"/>
    <property type="match status" value="1"/>
</dbReference>
<evidence type="ECO:0000313" key="5">
    <source>
        <dbReference type="EMBL" id="TFY53807.1"/>
    </source>
</evidence>
<dbReference type="PROSITE" id="PS50994">
    <property type="entry name" value="INTEGRASE"/>
    <property type="match status" value="1"/>
</dbReference>
<keyword evidence="2" id="KW-0511">Multifunctional enzyme</keyword>
<dbReference type="GO" id="GO:0003723">
    <property type="term" value="F:RNA binding"/>
    <property type="evidence" value="ECO:0007669"/>
    <property type="project" value="UniProtKB-KW"/>
</dbReference>
<accession>A0A4Y9XWP4</accession>
<dbReference type="Gene3D" id="3.10.10.10">
    <property type="entry name" value="HIV Type 1 Reverse Transcriptase, subunit A, domain 1"/>
    <property type="match status" value="1"/>
</dbReference>
<dbReference type="SUPFAM" id="SSF56672">
    <property type="entry name" value="DNA/RNA polymerases"/>
    <property type="match status" value="1"/>
</dbReference>
<reference evidence="5 6" key="1">
    <citation type="submission" date="2019-01" db="EMBL/GenBank/DDBJ databases">
        <title>Genome sequencing of the rare red list fungi Fomitopsis rosea.</title>
        <authorList>
            <person name="Buettner E."/>
            <person name="Kellner H."/>
        </authorList>
    </citation>
    <scope>NUCLEOTIDE SEQUENCE [LARGE SCALE GENOMIC DNA]</scope>
    <source>
        <strain evidence="5 6">DSM 105464</strain>
    </source>
</reference>
<dbReference type="InterPro" id="IPR041588">
    <property type="entry name" value="Integrase_H2C2"/>
</dbReference>
<dbReference type="InterPro" id="IPR043502">
    <property type="entry name" value="DNA/RNA_pol_sf"/>
</dbReference>
<keyword evidence="1" id="KW-0694">RNA-binding</keyword>
<gene>
    <name evidence="5" type="ORF">EVJ58_g9240</name>
</gene>
<proteinExistence type="predicted"/>
<evidence type="ECO:0000256" key="3">
    <source>
        <dbReference type="SAM" id="MobiDB-lite"/>
    </source>
</evidence>
<dbReference type="PANTHER" id="PTHR37984:SF5">
    <property type="entry name" value="PROTEIN NYNRIN-LIKE"/>
    <property type="match status" value="1"/>
</dbReference>
<dbReference type="InterPro" id="IPR001584">
    <property type="entry name" value="Integrase_cat-core"/>
</dbReference>
<dbReference type="GO" id="GO:0003824">
    <property type="term" value="F:catalytic activity"/>
    <property type="evidence" value="ECO:0007669"/>
    <property type="project" value="UniProtKB-KW"/>
</dbReference>
<feature type="region of interest" description="Disordered" evidence="3">
    <location>
        <begin position="1149"/>
        <end position="1171"/>
    </location>
</feature>
<evidence type="ECO:0000313" key="6">
    <source>
        <dbReference type="Proteomes" id="UP000298390"/>
    </source>
</evidence>
<dbReference type="Gene3D" id="1.10.340.70">
    <property type="match status" value="1"/>
</dbReference>
<dbReference type="Pfam" id="PF17921">
    <property type="entry name" value="Integrase_H2C2"/>
    <property type="match status" value="1"/>
</dbReference>
<sequence length="1171" mass="134009">MYLCDDDEPGTEETASAKVEEERSLADSSYTPACTGNIPSTTGSIDIVPLYHAEGNGETVGDEREKEGGKDYPEETFEVHLGALTHVLAYKKVARKVRPVATTLPEEFRVVRREVRNALEGLPELPTRAGEFEPRGRYTEARREKLDVRKDGFLWEEEAKLVDWLVAEHEKAFAWDETEKGRLTDEYFDPVVIPAVEHIPWAHKNIPIPPGIYDEVVQIIKDKIASGVYEPSSSSYRSRWFCVVKKDGKSLRLVHDLQPLNAVTIKDSSVPPFVEQLAESFGGRACYGSLDLFVAFDQRTLDARSRDLTTFQSPLGALRLTSVPMGWTNAMQIVHGDVTFILRDEIPGFTIPFVDDAPVKGPKTRYEIADGGYETIEGNGGIRRFVWEHLQVMNRILHRMKRVGGTFSGKKAYICVPDIVVVGHKCTYEGRVPEEGRIQRIRDWPPCQSVTEVRGFLGTMGLVRIFVKDFAKLAKPLTRLTKREVDFEWGSEEERAMKLLKDALIDSPALLPIDYTSERAVILAVDSSIIGVGYVLLQLDEAARRRPSRFGSITWNERESNYSQPKVELYGLFRALRASRIHIIGVKALVVEVDAKYIKGMLNNPDIQPNATINRWIAGILLFDFKLVHVPGDKHSGADGLSRRRRADEDPEEEDDHEQWIDDACGFAVFYGNTSEPSVRRVGWAAREERRVMCWTVERGGGEEVVLPRNDATERQDEELEVVQRFLQDVERPEGMDDLRFKKLVKRASQFFLRNERLWRRDPEGKHKRVISYPRRLGLLREAHDDLGHKGIFTVRRRILERFWWPNLERDVKWYVGTCHECQLRSMQKVKIPPTVATPLGLFQKVHIDTMHMPKAGGFSYLVQARCSMSSYPEWRKLRTETAITLAKFIYEDILCRWGAVSEIVTDNGTAFLAAMKELEKRYGIRHIKISPYNSRANGIVERRHTDVREAAMKICGGNEAKWPSVIDAVFWAERVSIQKSTGMSPYRIVHGVEPLLPFDLAEATYLVPLPEEEMSTRDLLAMKAQQLLKRREDLDAIHAKVLAGRYKSVREFIKRNEHVIKDYDHKRGDLVLVRNSQIETEHNRKAKRRYSGPMVVVRRTEGGAYILAELDGSVSRHRYAAFRVIPYRGRSRSSVRLEEVEEWEEYLPDENEHYGDRFDGEDGEVDGDEE</sequence>
<dbReference type="InterPro" id="IPR050951">
    <property type="entry name" value="Retrovirus_Pol_polyprotein"/>
</dbReference>
<feature type="domain" description="Integrase catalytic" evidence="4">
    <location>
        <begin position="835"/>
        <end position="994"/>
    </location>
</feature>
<dbReference type="GO" id="GO:0015074">
    <property type="term" value="P:DNA integration"/>
    <property type="evidence" value="ECO:0007669"/>
    <property type="project" value="InterPro"/>
</dbReference>
<dbReference type="SUPFAM" id="SSF53098">
    <property type="entry name" value="Ribonuclease H-like"/>
    <property type="match status" value="1"/>
</dbReference>
<dbReference type="EMBL" id="SEKV01000774">
    <property type="protein sequence ID" value="TFY53807.1"/>
    <property type="molecule type" value="Genomic_DNA"/>
</dbReference>
<dbReference type="PANTHER" id="PTHR37984">
    <property type="entry name" value="PROTEIN CBG26694"/>
    <property type="match status" value="1"/>
</dbReference>
<protein>
    <recommendedName>
        <fullName evidence="4">Integrase catalytic domain-containing protein</fullName>
    </recommendedName>
</protein>
<dbReference type="InterPro" id="IPR012337">
    <property type="entry name" value="RNaseH-like_sf"/>
</dbReference>
<dbReference type="FunFam" id="3.30.70.270:FF:000020">
    <property type="entry name" value="Transposon Tf2-6 polyprotein-like Protein"/>
    <property type="match status" value="1"/>
</dbReference>
<feature type="compositionally biased region" description="Polar residues" evidence="3">
    <location>
        <begin position="26"/>
        <end position="38"/>
    </location>
</feature>
<dbReference type="InterPro" id="IPR041577">
    <property type="entry name" value="RT_RNaseH_2"/>
</dbReference>
<feature type="compositionally biased region" description="Acidic residues" evidence="3">
    <location>
        <begin position="1"/>
        <end position="11"/>
    </location>
</feature>
<feature type="compositionally biased region" description="Basic and acidic residues" evidence="3">
    <location>
        <begin position="1151"/>
        <end position="1161"/>
    </location>
</feature>
<feature type="region of interest" description="Disordered" evidence="3">
    <location>
        <begin position="635"/>
        <end position="658"/>
    </location>
</feature>
<feature type="region of interest" description="Disordered" evidence="3">
    <location>
        <begin position="1"/>
        <end position="38"/>
    </location>
</feature>
<dbReference type="InterPro" id="IPR043128">
    <property type="entry name" value="Rev_trsase/Diguanyl_cyclase"/>
</dbReference>
<organism evidence="5 6">
    <name type="scientific">Rhodofomes roseus</name>
    <dbReference type="NCBI Taxonomy" id="34475"/>
    <lineage>
        <taxon>Eukaryota</taxon>
        <taxon>Fungi</taxon>
        <taxon>Dikarya</taxon>
        <taxon>Basidiomycota</taxon>
        <taxon>Agaricomycotina</taxon>
        <taxon>Agaricomycetes</taxon>
        <taxon>Polyporales</taxon>
        <taxon>Rhodofomes</taxon>
    </lineage>
</organism>
<evidence type="ECO:0000259" key="4">
    <source>
        <dbReference type="PROSITE" id="PS50994"/>
    </source>
</evidence>
<dbReference type="Pfam" id="PF17919">
    <property type="entry name" value="RT_RNaseH_2"/>
    <property type="match status" value="1"/>
</dbReference>
<dbReference type="GO" id="GO:0005634">
    <property type="term" value="C:nucleus"/>
    <property type="evidence" value="ECO:0007669"/>
    <property type="project" value="UniProtKB-ARBA"/>
</dbReference>
<dbReference type="CDD" id="cd01647">
    <property type="entry name" value="RT_LTR"/>
    <property type="match status" value="1"/>
</dbReference>
<feature type="compositionally biased region" description="Acidic residues" evidence="3">
    <location>
        <begin position="1162"/>
        <end position="1171"/>
    </location>
</feature>
<dbReference type="Proteomes" id="UP000298390">
    <property type="component" value="Unassembled WGS sequence"/>
</dbReference>
<dbReference type="InterPro" id="IPR036397">
    <property type="entry name" value="RNaseH_sf"/>
</dbReference>
<comment type="caution">
    <text evidence="5">The sequence shown here is derived from an EMBL/GenBank/DDBJ whole genome shotgun (WGS) entry which is preliminary data.</text>
</comment>
<name>A0A4Y9XWP4_9APHY</name>
<dbReference type="Gene3D" id="3.30.70.270">
    <property type="match status" value="2"/>
</dbReference>
<evidence type="ECO:0000256" key="1">
    <source>
        <dbReference type="ARBA" id="ARBA00022884"/>
    </source>
</evidence>
<evidence type="ECO:0000256" key="2">
    <source>
        <dbReference type="ARBA" id="ARBA00023268"/>
    </source>
</evidence>
<dbReference type="STRING" id="34475.A0A4Y9XWP4"/>
<dbReference type="AlphaFoldDB" id="A0A4Y9XWP4"/>